<dbReference type="InterPro" id="IPR016032">
    <property type="entry name" value="Sig_transdc_resp-reg_C-effctor"/>
</dbReference>
<dbReference type="FunFam" id="3.40.50.2300:FF:000021">
    <property type="entry name" value="Two-component system response regulator KdpE"/>
    <property type="match status" value="1"/>
</dbReference>
<dbReference type="SMART" id="SM00448">
    <property type="entry name" value="REC"/>
    <property type="match status" value="1"/>
</dbReference>
<keyword evidence="2" id="KW-0963">Cytoplasm</keyword>
<evidence type="ECO:0000256" key="4">
    <source>
        <dbReference type="ARBA" id="ARBA00023012"/>
    </source>
</evidence>
<dbReference type="GO" id="GO:0032993">
    <property type="term" value="C:protein-DNA complex"/>
    <property type="evidence" value="ECO:0007669"/>
    <property type="project" value="TreeGrafter"/>
</dbReference>
<keyword evidence="4" id="KW-0902">Two-component regulatory system</keyword>
<evidence type="ECO:0000256" key="6">
    <source>
        <dbReference type="ARBA" id="ARBA00023125"/>
    </source>
</evidence>
<feature type="domain" description="Response regulatory" evidence="10">
    <location>
        <begin position="6"/>
        <end position="119"/>
    </location>
</feature>
<dbReference type="InterPro" id="IPR036388">
    <property type="entry name" value="WH-like_DNA-bd_sf"/>
</dbReference>
<dbReference type="OrthoDB" id="5511894at2"/>
<sequence>MNAPARVLLVEDERGLLRALAMNLVARGYEVTEAATGTAALAAAAADEHDVVVLDLGLPDVSGLDVIRALRSHSSTPVVVLSARSGSADKIEALDLGADDYVTKPFVVDELLARLRAVTRRTAAVDDGVVARIGEVTVDLRMTTATRDDGEAVHLTPTEWKLLDVLLRRPGRLVSGEALLTAVRGSAEHTDPSYLRIYVAQLRRKLEREPARPRHLVTEPGMGYRFRP</sequence>
<keyword evidence="3 8" id="KW-0597">Phosphoprotein</keyword>
<organism evidence="12 13">
    <name type="scientific">Jatrophihabitans endophyticus</name>
    <dbReference type="NCBI Taxonomy" id="1206085"/>
    <lineage>
        <taxon>Bacteria</taxon>
        <taxon>Bacillati</taxon>
        <taxon>Actinomycetota</taxon>
        <taxon>Actinomycetes</taxon>
        <taxon>Jatrophihabitantales</taxon>
        <taxon>Jatrophihabitantaceae</taxon>
        <taxon>Jatrophihabitans</taxon>
    </lineage>
</organism>
<dbReference type="Pfam" id="PF00486">
    <property type="entry name" value="Trans_reg_C"/>
    <property type="match status" value="1"/>
</dbReference>
<feature type="domain" description="OmpR/PhoB-type" evidence="11">
    <location>
        <begin position="128"/>
        <end position="228"/>
    </location>
</feature>
<evidence type="ECO:0000259" key="11">
    <source>
        <dbReference type="PROSITE" id="PS51755"/>
    </source>
</evidence>
<dbReference type="PROSITE" id="PS50110">
    <property type="entry name" value="RESPONSE_REGULATORY"/>
    <property type="match status" value="1"/>
</dbReference>
<evidence type="ECO:0000313" key="12">
    <source>
        <dbReference type="EMBL" id="SHF70683.1"/>
    </source>
</evidence>
<proteinExistence type="predicted"/>
<evidence type="ECO:0000256" key="8">
    <source>
        <dbReference type="PROSITE-ProRule" id="PRU00169"/>
    </source>
</evidence>
<dbReference type="InterPro" id="IPR001789">
    <property type="entry name" value="Sig_transdc_resp-reg_receiver"/>
</dbReference>
<keyword evidence="13" id="KW-1185">Reference proteome</keyword>
<keyword evidence="5" id="KW-0805">Transcription regulation</keyword>
<dbReference type="GO" id="GO:0000987">
    <property type="term" value="F:cis-regulatory region sequence-specific DNA binding"/>
    <property type="evidence" value="ECO:0007669"/>
    <property type="project" value="UniProtKB-ARBA"/>
</dbReference>
<feature type="DNA-binding region" description="OmpR/PhoB-type" evidence="9">
    <location>
        <begin position="128"/>
        <end position="228"/>
    </location>
</feature>
<dbReference type="CDD" id="cd00383">
    <property type="entry name" value="trans_reg_C"/>
    <property type="match status" value="1"/>
</dbReference>
<evidence type="ECO:0000259" key="10">
    <source>
        <dbReference type="PROSITE" id="PS50110"/>
    </source>
</evidence>
<evidence type="ECO:0000256" key="1">
    <source>
        <dbReference type="ARBA" id="ARBA00004496"/>
    </source>
</evidence>
<dbReference type="Gene3D" id="3.40.50.2300">
    <property type="match status" value="1"/>
</dbReference>
<accession>A0A1M5DUJ6</accession>
<dbReference type="InterPro" id="IPR039420">
    <property type="entry name" value="WalR-like"/>
</dbReference>
<gene>
    <name evidence="12" type="ORF">SAMN05443575_0701</name>
</gene>
<evidence type="ECO:0000256" key="2">
    <source>
        <dbReference type="ARBA" id="ARBA00022490"/>
    </source>
</evidence>
<dbReference type="GO" id="GO:0042802">
    <property type="term" value="F:identical protein binding"/>
    <property type="evidence" value="ECO:0007669"/>
    <property type="project" value="UniProtKB-ARBA"/>
</dbReference>
<dbReference type="PROSITE" id="PS51755">
    <property type="entry name" value="OMPR_PHOB"/>
    <property type="match status" value="1"/>
</dbReference>
<comment type="subcellular location">
    <subcellularLocation>
        <location evidence="1">Cytoplasm</location>
    </subcellularLocation>
</comment>
<dbReference type="Gene3D" id="6.10.250.690">
    <property type="match status" value="1"/>
</dbReference>
<dbReference type="AlphaFoldDB" id="A0A1M5DUJ6"/>
<dbReference type="GO" id="GO:0000156">
    <property type="term" value="F:phosphorelay response regulator activity"/>
    <property type="evidence" value="ECO:0007669"/>
    <property type="project" value="TreeGrafter"/>
</dbReference>
<dbReference type="InterPro" id="IPR011006">
    <property type="entry name" value="CheY-like_superfamily"/>
</dbReference>
<dbReference type="PANTHER" id="PTHR48111">
    <property type="entry name" value="REGULATOR OF RPOS"/>
    <property type="match status" value="1"/>
</dbReference>
<dbReference type="SUPFAM" id="SSF52172">
    <property type="entry name" value="CheY-like"/>
    <property type="match status" value="1"/>
</dbReference>
<evidence type="ECO:0000256" key="7">
    <source>
        <dbReference type="ARBA" id="ARBA00023163"/>
    </source>
</evidence>
<evidence type="ECO:0000313" key="13">
    <source>
        <dbReference type="Proteomes" id="UP000186132"/>
    </source>
</evidence>
<evidence type="ECO:0000256" key="5">
    <source>
        <dbReference type="ARBA" id="ARBA00023015"/>
    </source>
</evidence>
<keyword evidence="6 9" id="KW-0238">DNA-binding</keyword>
<dbReference type="Proteomes" id="UP000186132">
    <property type="component" value="Unassembled WGS sequence"/>
</dbReference>
<feature type="modified residue" description="4-aspartylphosphate" evidence="8">
    <location>
        <position position="55"/>
    </location>
</feature>
<dbReference type="Pfam" id="PF00072">
    <property type="entry name" value="Response_reg"/>
    <property type="match status" value="1"/>
</dbReference>
<dbReference type="EMBL" id="FQVU01000001">
    <property type="protein sequence ID" value="SHF70683.1"/>
    <property type="molecule type" value="Genomic_DNA"/>
</dbReference>
<name>A0A1M5DUJ6_9ACTN</name>
<evidence type="ECO:0000256" key="3">
    <source>
        <dbReference type="ARBA" id="ARBA00022553"/>
    </source>
</evidence>
<protein>
    <submittedName>
        <fullName evidence="12">Two-component system, OmpR family, KDP operon response regulator KdpE</fullName>
    </submittedName>
</protein>
<dbReference type="RefSeq" id="WP_073385927.1">
    <property type="nucleotide sequence ID" value="NZ_FQVU01000001.1"/>
</dbReference>
<dbReference type="GO" id="GO:0045893">
    <property type="term" value="P:positive regulation of DNA-templated transcription"/>
    <property type="evidence" value="ECO:0007669"/>
    <property type="project" value="UniProtKB-ARBA"/>
</dbReference>
<evidence type="ECO:0000256" key="9">
    <source>
        <dbReference type="PROSITE-ProRule" id="PRU01091"/>
    </source>
</evidence>
<dbReference type="PANTHER" id="PTHR48111:SF50">
    <property type="entry name" value="KDP OPERON TRANSCRIPTIONAL REGULATORY PROTEIN KDPE"/>
    <property type="match status" value="1"/>
</dbReference>
<dbReference type="SUPFAM" id="SSF46894">
    <property type="entry name" value="C-terminal effector domain of the bipartite response regulators"/>
    <property type="match status" value="1"/>
</dbReference>
<dbReference type="STRING" id="1206085.SAMN05443575_0701"/>
<dbReference type="InterPro" id="IPR001867">
    <property type="entry name" value="OmpR/PhoB-type_DNA-bd"/>
</dbReference>
<keyword evidence="7" id="KW-0804">Transcription</keyword>
<reference evidence="13" key="1">
    <citation type="submission" date="2016-11" db="EMBL/GenBank/DDBJ databases">
        <authorList>
            <person name="Varghese N."/>
            <person name="Submissions S."/>
        </authorList>
    </citation>
    <scope>NUCLEOTIDE SEQUENCE [LARGE SCALE GENOMIC DNA]</scope>
    <source>
        <strain evidence="13">DSM 45627</strain>
    </source>
</reference>
<dbReference type="GO" id="GO:0005829">
    <property type="term" value="C:cytosol"/>
    <property type="evidence" value="ECO:0007669"/>
    <property type="project" value="TreeGrafter"/>
</dbReference>
<dbReference type="Gene3D" id="1.10.10.10">
    <property type="entry name" value="Winged helix-like DNA-binding domain superfamily/Winged helix DNA-binding domain"/>
    <property type="match status" value="1"/>
</dbReference>
<dbReference type="SMART" id="SM00862">
    <property type="entry name" value="Trans_reg_C"/>
    <property type="match status" value="1"/>
</dbReference>